<evidence type="ECO:0000313" key="4">
    <source>
        <dbReference type="Proteomes" id="UP000220836"/>
    </source>
</evidence>
<feature type="domain" description="Mandelate racemase/muconate lactonizing enzyme C-terminal" evidence="2">
    <location>
        <begin position="128"/>
        <end position="262"/>
    </location>
</feature>
<protein>
    <submittedName>
        <fullName evidence="3">Starvation-sensing protein RspA</fullName>
    </submittedName>
</protein>
<dbReference type="InterPro" id="IPR029065">
    <property type="entry name" value="Enolase_C-like"/>
</dbReference>
<dbReference type="PROSITE" id="PS00908">
    <property type="entry name" value="MR_MLE_1"/>
    <property type="match status" value="1"/>
</dbReference>
<sequence length="408" mass="45404">MKITGAKVFVGGPGKNYVTLKIMTDQGVYGLGDATLNNRETLPAKYLEDYLVPALIGMDPRNSEDIWQYLYRGAYFRRGPIAMAAFGAIDMALWDIKGKLANMPIYQLLGGKSREGAMVYAHATGADLEDLMESISYYLEQGYKAVRVQCGIPGMPSASYGVSETKGDVENYITDFSGIRPKVEIWDTDRYMRYMPGALAEIRARFGPDLKILHDVHHRLLPREAAEFAKAVEPVGLYWLEDPTPAEDQDALTLLRQHSTVPIAIGEVFNSIWDCNKLIEKELIDFIRVAVTYAGGITPVKRIVDLAGLHNVRTGFHGAPSHSPLSMAAQAQINAWAPNFGIQEYLVLGTPECDALFPSEHRLENGLFHVSDAPGLGVDFDEQEAERYRYKPGSHPIVRLEDGTLWNY</sequence>
<dbReference type="Proteomes" id="UP000220836">
    <property type="component" value="Unassembled WGS sequence"/>
</dbReference>
<dbReference type="GO" id="GO:0008927">
    <property type="term" value="F:mannonate dehydratase activity"/>
    <property type="evidence" value="ECO:0007669"/>
    <property type="project" value="UniProtKB-ARBA"/>
</dbReference>
<dbReference type="InterPro" id="IPR034589">
    <property type="entry name" value="D-mannonate_dehydratase-like"/>
</dbReference>
<dbReference type="GO" id="GO:0000287">
    <property type="term" value="F:magnesium ion binding"/>
    <property type="evidence" value="ECO:0007669"/>
    <property type="project" value="UniProtKB-ARBA"/>
</dbReference>
<dbReference type="PANTHER" id="PTHR48080">
    <property type="entry name" value="D-GALACTONATE DEHYDRATASE-RELATED"/>
    <property type="match status" value="1"/>
</dbReference>
<dbReference type="InterPro" id="IPR013341">
    <property type="entry name" value="Mandelate_racemase_N_dom"/>
</dbReference>
<dbReference type="Pfam" id="PF02746">
    <property type="entry name" value="MR_MLE_N"/>
    <property type="match status" value="1"/>
</dbReference>
<dbReference type="GO" id="GO:0016052">
    <property type="term" value="P:carbohydrate catabolic process"/>
    <property type="evidence" value="ECO:0007669"/>
    <property type="project" value="UniProtKB-ARBA"/>
</dbReference>
<dbReference type="SFLD" id="SFLDG00033">
    <property type="entry name" value="mannonate_dehydratase"/>
    <property type="match status" value="1"/>
</dbReference>
<evidence type="ECO:0000259" key="2">
    <source>
        <dbReference type="SMART" id="SM00922"/>
    </source>
</evidence>
<reference evidence="3 4" key="1">
    <citation type="submission" date="2017-05" db="EMBL/GenBank/DDBJ databases">
        <authorList>
            <person name="Song R."/>
            <person name="Chenine A.L."/>
            <person name="Ruprecht R.M."/>
        </authorList>
    </citation>
    <scope>NUCLEOTIDE SEQUENCE [LARGE SCALE GENOMIC DNA]</scope>
    <source>
        <strain evidence="3 4">CECT 8663</strain>
    </source>
</reference>
<dbReference type="Gene3D" id="3.30.390.10">
    <property type="entry name" value="Enolase-like, N-terminal domain"/>
    <property type="match status" value="1"/>
</dbReference>
<dbReference type="InterPro" id="IPR018110">
    <property type="entry name" value="Mandel_Rmase/mucon_lact_enz_CS"/>
</dbReference>
<dbReference type="PANTHER" id="PTHR48080:SF6">
    <property type="entry name" value="STARVATION-SENSING PROTEIN RSPA"/>
    <property type="match status" value="1"/>
</dbReference>
<dbReference type="EMBL" id="FXYH01000007">
    <property type="protein sequence ID" value="SMX41203.1"/>
    <property type="molecule type" value="Genomic_DNA"/>
</dbReference>
<dbReference type="SMART" id="SM00922">
    <property type="entry name" value="MR_MLE"/>
    <property type="match status" value="1"/>
</dbReference>
<proteinExistence type="inferred from homology"/>
<dbReference type="SUPFAM" id="SSF54826">
    <property type="entry name" value="Enolase N-terminal domain-like"/>
    <property type="match status" value="1"/>
</dbReference>
<comment type="similarity">
    <text evidence="1">Belongs to the mandelate racemase/muconate lactonizing enzyme family. GalD subfamily.</text>
</comment>
<dbReference type="NCBIfam" id="NF043051">
    <property type="entry name" value="ManoateDhtManD"/>
    <property type="match status" value="1"/>
</dbReference>
<dbReference type="GO" id="GO:0009063">
    <property type="term" value="P:amino acid catabolic process"/>
    <property type="evidence" value="ECO:0007669"/>
    <property type="project" value="InterPro"/>
</dbReference>
<dbReference type="InterPro" id="IPR013342">
    <property type="entry name" value="Mandelate_racemase_C"/>
</dbReference>
<evidence type="ECO:0000313" key="3">
    <source>
        <dbReference type="EMBL" id="SMX41203.1"/>
    </source>
</evidence>
<dbReference type="SFLD" id="SFLDS00001">
    <property type="entry name" value="Enolase"/>
    <property type="match status" value="1"/>
</dbReference>
<dbReference type="PROSITE" id="PS00909">
    <property type="entry name" value="MR_MLE_2"/>
    <property type="match status" value="1"/>
</dbReference>
<dbReference type="InterPro" id="IPR036849">
    <property type="entry name" value="Enolase-like_C_sf"/>
</dbReference>
<keyword evidence="4" id="KW-1185">Reference proteome</keyword>
<dbReference type="SUPFAM" id="SSF51604">
    <property type="entry name" value="Enolase C-terminal domain-like"/>
    <property type="match status" value="1"/>
</dbReference>
<dbReference type="OrthoDB" id="9802699at2"/>
<dbReference type="Pfam" id="PF13378">
    <property type="entry name" value="MR_MLE_C"/>
    <property type="match status" value="1"/>
</dbReference>
<dbReference type="InterPro" id="IPR029017">
    <property type="entry name" value="Enolase-like_N"/>
</dbReference>
<name>A0A238KEG1_9RHOB</name>
<dbReference type="InterPro" id="IPR034593">
    <property type="entry name" value="DgoD-like"/>
</dbReference>
<gene>
    <name evidence="3" type="primary">rspA</name>
    <name evidence="3" type="ORF">PEV8663_02202</name>
</gene>
<organism evidence="3 4">
    <name type="scientific">Pelagimonas varians</name>
    <dbReference type="NCBI Taxonomy" id="696760"/>
    <lineage>
        <taxon>Bacteria</taxon>
        <taxon>Pseudomonadati</taxon>
        <taxon>Pseudomonadota</taxon>
        <taxon>Alphaproteobacteria</taxon>
        <taxon>Rhodobacterales</taxon>
        <taxon>Roseobacteraceae</taxon>
        <taxon>Pelagimonas</taxon>
    </lineage>
</organism>
<dbReference type="AlphaFoldDB" id="A0A238KEG1"/>
<dbReference type="NCBIfam" id="NF011654">
    <property type="entry name" value="PRK15072.1"/>
    <property type="match status" value="1"/>
</dbReference>
<evidence type="ECO:0000256" key="1">
    <source>
        <dbReference type="ARBA" id="ARBA00010339"/>
    </source>
</evidence>
<accession>A0A238KEG1</accession>
<dbReference type="RefSeq" id="WP_097804710.1">
    <property type="nucleotide sequence ID" value="NZ_FXYH01000007.1"/>
</dbReference>
<dbReference type="Gene3D" id="3.20.20.120">
    <property type="entry name" value="Enolase-like C-terminal domain"/>
    <property type="match status" value="1"/>
</dbReference>